<feature type="coiled-coil region" evidence="5">
    <location>
        <begin position="240"/>
        <end position="274"/>
    </location>
</feature>
<evidence type="ECO:0000256" key="3">
    <source>
        <dbReference type="ARBA" id="ARBA00023125"/>
    </source>
</evidence>
<organism evidence="9 10">
    <name type="scientific">Natronoglomus mannanivorans</name>
    <dbReference type="NCBI Taxonomy" id="2979990"/>
    <lineage>
        <taxon>Archaea</taxon>
        <taxon>Methanobacteriati</taxon>
        <taxon>Methanobacteriota</taxon>
        <taxon>Stenosarchaea group</taxon>
        <taxon>Halobacteria</taxon>
        <taxon>Halobacteriales</taxon>
        <taxon>Natrialbaceae</taxon>
        <taxon>Natronoglomus</taxon>
    </lineage>
</organism>
<sequence>MEPTFKYRARPETEADEESALYQINLHREVYNHALTQHYNPAPEHDKPSYTTLQNKLPQWKRQWVRWADAHSKALQMAVRRIYWAQDALDELEERGHDVGDLKWKKPHDFRSVTYNQSGFDVDSNTGRDGHATLWLSEIGNFDIEYHRPLPDDADIKQVILKQEKSGKWFASIVVDTEPDYPEPPELSTIDIEDTVGIDLGILTFTHDSNGLAVTPPDFSEDTERIDKRHRELSRKDHGSNNWEKARRRLAEAYENLRNKFKDFREKLAHAYTREYDAVFLEDLNTRGLLRLSTNGQNIALMSWFETIQTFKRHGRKNGCHVITVPPEGTTKRCAKCSVETKKPLWVREHSCPACGFEADRDRNAAFEVQKLGLEELNIDYSLDVLLGLGESESTPAETVAAVDTLEVSASHVAETGSLPPRDARRPASPYAG</sequence>
<evidence type="ECO:0000313" key="10">
    <source>
        <dbReference type="Proteomes" id="UP001321018"/>
    </source>
</evidence>
<dbReference type="GO" id="GO:0006310">
    <property type="term" value="P:DNA recombination"/>
    <property type="evidence" value="ECO:0007669"/>
    <property type="project" value="UniProtKB-KW"/>
</dbReference>
<keyword evidence="5" id="KW-0175">Coiled coil</keyword>
<proteinExistence type="inferred from homology"/>
<reference evidence="9" key="1">
    <citation type="submission" date="2022-09" db="EMBL/GenBank/DDBJ databases">
        <title>Enrichment on poylsaccharides allowed isolation of novel metabolic and taxonomic groups of Haloarchaea.</title>
        <authorList>
            <person name="Sorokin D.Y."/>
            <person name="Elcheninov A.G."/>
            <person name="Khizhniak T.V."/>
            <person name="Kolganova T.V."/>
            <person name="Kublanov I.V."/>
        </authorList>
    </citation>
    <scope>NUCLEOTIDE SEQUENCE</scope>
    <source>
        <strain evidence="9">AArc-xg1-1</strain>
    </source>
</reference>
<gene>
    <name evidence="9" type="ORF">OB960_11725</name>
</gene>
<comment type="similarity">
    <text evidence="1">In the C-terminal section; belongs to the transposase 35 family.</text>
</comment>
<dbReference type="EMBL" id="JAOPKA010000006">
    <property type="protein sequence ID" value="MCU4742066.1"/>
    <property type="molecule type" value="Genomic_DNA"/>
</dbReference>
<keyword evidence="2" id="KW-0815">Transposition</keyword>
<dbReference type="InterPro" id="IPR001959">
    <property type="entry name" value="Transposase"/>
</dbReference>
<feature type="domain" description="Probable transposase IS891/IS1136/IS1341" evidence="7">
    <location>
        <begin position="187"/>
        <end position="291"/>
    </location>
</feature>
<keyword evidence="4" id="KW-0233">DNA recombination</keyword>
<dbReference type="Pfam" id="PF07282">
    <property type="entry name" value="Cas12f1-like_TNB"/>
    <property type="match status" value="1"/>
</dbReference>
<accession>A0AAP2YZ24</accession>
<dbReference type="NCBIfam" id="NF040570">
    <property type="entry name" value="guided_TnpB"/>
    <property type="match status" value="1"/>
</dbReference>
<dbReference type="RefSeq" id="WP_338003901.1">
    <property type="nucleotide sequence ID" value="NZ_JAOPKA010000006.1"/>
</dbReference>
<evidence type="ECO:0000256" key="6">
    <source>
        <dbReference type="SAM" id="MobiDB-lite"/>
    </source>
</evidence>
<name>A0AAP2YZ24_9EURY</name>
<feature type="region of interest" description="Disordered" evidence="6">
    <location>
        <begin position="412"/>
        <end position="433"/>
    </location>
</feature>
<evidence type="ECO:0000313" key="9">
    <source>
        <dbReference type="EMBL" id="MCU4742066.1"/>
    </source>
</evidence>
<keyword evidence="3" id="KW-0238">DNA-binding</keyword>
<protein>
    <submittedName>
        <fullName evidence="9">Transposase</fullName>
    </submittedName>
</protein>
<dbReference type="InterPro" id="IPR010095">
    <property type="entry name" value="Cas12f1-like_TNB"/>
</dbReference>
<evidence type="ECO:0000256" key="1">
    <source>
        <dbReference type="ARBA" id="ARBA00008761"/>
    </source>
</evidence>
<evidence type="ECO:0000256" key="4">
    <source>
        <dbReference type="ARBA" id="ARBA00023172"/>
    </source>
</evidence>
<evidence type="ECO:0000256" key="2">
    <source>
        <dbReference type="ARBA" id="ARBA00022578"/>
    </source>
</evidence>
<dbReference type="Pfam" id="PF01385">
    <property type="entry name" value="OrfB_IS605"/>
    <property type="match status" value="1"/>
</dbReference>
<evidence type="ECO:0000256" key="5">
    <source>
        <dbReference type="SAM" id="Coils"/>
    </source>
</evidence>
<feature type="domain" description="Cas12f1-like TNB" evidence="8">
    <location>
        <begin position="304"/>
        <end position="367"/>
    </location>
</feature>
<dbReference type="GO" id="GO:0003677">
    <property type="term" value="F:DNA binding"/>
    <property type="evidence" value="ECO:0007669"/>
    <property type="project" value="UniProtKB-KW"/>
</dbReference>
<dbReference type="Proteomes" id="UP001321018">
    <property type="component" value="Unassembled WGS sequence"/>
</dbReference>
<dbReference type="GO" id="GO:0032196">
    <property type="term" value="P:transposition"/>
    <property type="evidence" value="ECO:0007669"/>
    <property type="project" value="UniProtKB-KW"/>
</dbReference>
<evidence type="ECO:0000259" key="8">
    <source>
        <dbReference type="Pfam" id="PF07282"/>
    </source>
</evidence>
<comment type="caution">
    <text evidence="9">The sequence shown here is derived from an EMBL/GenBank/DDBJ whole genome shotgun (WGS) entry which is preliminary data.</text>
</comment>
<dbReference type="AlphaFoldDB" id="A0AAP2YZ24"/>
<evidence type="ECO:0000259" key="7">
    <source>
        <dbReference type="Pfam" id="PF01385"/>
    </source>
</evidence>